<keyword evidence="3" id="KW-1185">Reference proteome</keyword>
<feature type="region of interest" description="Disordered" evidence="1">
    <location>
        <begin position="192"/>
        <end position="246"/>
    </location>
</feature>
<dbReference type="OrthoDB" id="6394020at2759"/>
<dbReference type="AlphaFoldDB" id="A0A6A4UVZ0"/>
<protein>
    <submittedName>
        <fullName evidence="2">Uncharacterized protein</fullName>
    </submittedName>
</protein>
<evidence type="ECO:0000256" key="1">
    <source>
        <dbReference type="SAM" id="MobiDB-lite"/>
    </source>
</evidence>
<proteinExistence type="predicted"/>
<dbReference type="EMBL" id="VIIS01002228">
    <property type="protein sequence ID" value="KAF0286815.1"/>
    <property type="molecule type" value="Genomic_DNA"/>
</dbReference>
<gene>
    <name evidence="2" type="ORF">FJT64_014748</name>
</gene>
<organism evidence="2 3">
    <name type="scientific">Amphibalanus amphitrite</name>
    <name type="common">Striped barnacle</name>
    <name type="synonym">Balanus amphitrite</name>
    <dbReference type="NCBI Taxonomy" id="1232801"/>
    <lineage>
        <taxon>Eukaryota</taxon>
        <taxon>Metazoa</taxon>
        <taxon>Ecdysozoa</taxon>
        <taxon>Arthropoda</taxon>
        <taxon>Crustacea</taxon>
        <taxon>Multicrustacea</taxon>
        <taxon>Cirripedia</taxon>
        <taxon>Thoracica</taxon>
        <taxon>Thoracicalcarea</taxon>
        <taxon>Balanomorpha</taxon>
        <taxon>Balanoidea</taxon>
        <taxon>Balanidae</taxon>
        <taxon>Amphibalaninae</taxon>
        <taxon>Amphibalanus</taxon>
    </lineage>
</organism>
<feature type="compositionally biased region" description="Basic residues" evidence="1">
    <location>
        <begin position="206"/>
        <end position="222"/>
    </location>
</feature>
<name>A0A6A4UVZ0_AMPAM</name>
<sequence>MPQRRSSPTADKNRLDEFIRSTLSKNSIVDEAQATIILQQEAPADIAQTVANYLKLPHPSHDWIKQWEADYFTNGVMELMGTSPVLPPGGEPVKYTARQLGMSITAMKFALACHRGEYEAEFGGQTGGVRYLMRQLEEWPNPNKPLLTHQQLSNLREYLTKIFSHSFVSQLLLRPRIEAPYRLEWKINRPLTLRLPSPEPPPDRKAAKKKSPKQKKPKKGKKGSASPVEERTHDAATQLRPPGYLPLRMAAPLPLLYKLYTGEEYDEEAMAKKKKGKRK</sequence>
<dbReference type="EMBL" id="VIIS01002228">
    <property type="protein sequence ID" value="KAF0286816.1"/>
    <property type="molecule type" value="Genomic_DNA"/>
</dbReference>
<dbReference type="Proteomes" id="UP000440578">
    <property type="component" value="Unassembled WGS sequence"/>
</dbReference>
<evidence type="ECO:0000313" key="2">
    <source>
        <dbReference type="EMBL" id="KAF0286816.1"/>
    </source>
</evidence>
<accession>A0A6A4UVZ0</accession>
<reference evidence="2 3" key="1">
    <citation type="submission" date="2019-07" db="EMBL/GenBank/DDBJ databases">
        <title>Draft genome assembly of a fouling barnacle, Amphibalanus amphitrite (Darwin, 1854): The first reference genome for Thecostraca.</title>
        <authorList>
            <person name="Kim W."/>
        </authorList>
    </citation>
    <scope>NUCLEOTIDE SEQUENCE [LARGE SCALE GENOMIC DNA]</scope>
    <source>
        <strain evidence="2">SNU_AA5</strain>
        <tissue evidence="2">Soma without cirri and trophi</tissue>
    </source>
</reference>
<evidence type="ECO:0000313" key="3">
    <source>
        <dbReference type="Proteomes" id="UP000440578"/>
    </source>
</evidence>
<comment type="caution">
    <text evidence="2">The sequence shown here is derived from an EMBL/GenBank/DDBJ whole genome shotgun (WGS) entry which is preliminary data.</text>
</comment>